<dbReference type="Pfam" id="PF23545">
    <property type="entry name" value="Zn_ribbon_HMPTM"/>
    <property type="match status" value="1"/>
</dbReference>
<proteinExistence type="predicted"/>
<evidence type="ECO:0000256" key="2">
    <source>
        <dbReference type="ARBA" id="ARBA00022691"/>
    </source>
</evidence>
<dbReference type="SFLD" id="SFLDG01067">
    <property type="entry name" value="SPASM/twitch_domain_containing"/>
    <property type="match status" value="1"/>
</dbReference>
<comment type="cofactor">
    <cofactor evidence="1">
        <name>[4Fe-4S] cluster</name>
        <dbReference type="ChEBI" id="CHEBI:49883"/>
    </cofactor>
</comment>
<dbReference type="GO" id="GO:0046872">
    <property type="term" value="F:metal ion binding"/>
    <property type="evidence" value="ECO:0007669"/>
    <property type="project" value="UniProtKB-KW"/>
</dbReference>
<feature type="region of interest" description="Disordered" evidence="6">
    <location>
        <begin position="564"/>
        <end position="621"/>
    </location>
</feature>
<feature type="compositionally biased region" description="Basic and acidic residues" evidence="6">
    <location>
        <begin position="597"/>
        <end position="606"/>
    </location>
</feature>
<evidence type="ECO:0000256" key="6">
    <source>
        <dbReference type="SAM" id="MobiDB-lite"/>
    </source>
</evidence>
<name>W0RF46_9BACT</name>
<accession>W0RF46</accession>
<organism evidence="8 9">
    <name type="scientific">Gemmatirosa kalamazoonensis</name>
    <dbReference type="NCBI Taxonomy" id="861299"/>
    <lineage>
        <taxon>Bacteria</taxon>
        <taxon>Pseudomonadati</taxon>
        <taxon>Gemmatimonadota</taxon>
        <taxon>Gemmatimonadia</taxon>
        <taxon>Gemmatimonadales</taxon>
        <taxon>Gemmatimonadaceae</taxon>
        <taxon>Gemmatirosa</taxon>
    </lineage>
</organism>
<dbReference type="AlphaFoldDB" id="W0RF46"/>
<keyword evidence="9" id="KW-1185">Reference proteome</keyword>
<dbReference type="InterPro" id="IPR007197">
    <property type="entry name" value="rSAM"/>
</dbReference>
<dbReference type="InterPro" id="IPR013785">
    <property type="entry name" value="Aldolase_TIM"/>
</dbReference>
<dbReference type="SUPFAM" id="SSF102114">
    <property type="entry name" value="Radical SAM enzymes"/>
    <property type="match status" value="1"/>
</dbReference>
<gene>
    <name evidence="8" type="ORF">J421_1423</name>
</gene>
<dbReference type="eggNOG" id="COG1964">
    <property type="taxonomic scope" value="Bacteria"/>
</dbReference>
<evidence type="ECO:0000313" key="9">
    <source>
        <dbReference type="Proteomes" id="UP000019151"/>
    </source>
</evidence>
<feature type="region of interest" description="Disordered" evidence="6">
    <location>
        <begin position="519"/>
        <end position="539"/>
    </location>
</feature>
<evidence type="ECO:0000256" key="5">
    <source>
        <dbReference type="ARBA" id="ARBA00023014"/>
    </source>
</evidence>
<evidence type="ECO:0000256" key="3">
    <source>
        <dbReference type="ARBA" id="ARBA00022723"/>
    </source>
</evidence>
<dbReference type="STRING" id="861299.J421_1423"/>
<evidence type="ECO:0000313" key="8">
    <source>
        <dbReference type="EMBL" id="AHG88960.1"/>
    </source>
</evidence>
<dbReference type="InterPro" id="IPR034474">
    <property type="entry name" value="Methyltransferase_Class_D"/>
</dbReference>
<dbReference type="CDD" id="cd01335">
    <property type="entry name" value="Radical_SAM"/>
    <property type="match status" value="1"/>
</dbReference>
<keyword evidence="3" id="KW-0479">Metal-binding</keyword>
<dbReference type="PATRIC" id="fig|861299.3.peg.1446"/>
<keyword evidence="2" id="KW-0949">S-adenosyl-L-methionine</keyword>
<dbReference type="Gene3D" id="3.20.20.70">
    <property type="entry name" value="Aldolase class I"/>
    <property type="match status" value="1"/>
</dbReference>
<keyword evidence="4" id="KW-0408">Iron</keyword>
<dbReference type="InterPro" id="IPR056488">
    <property type="entry name" value="Zn_ribbon_HMPTM"/>
</dbReference>
<evidence type="ECO:0000259" key="7">
    <source>
        <dbReference type="PROSITE" id="PS51918"/>
    </source>
</evidence>
<dbReference type="GO" id="GO:0051536">
    <property type="term" value="F:iron-sulfur cluster binding"/>
    <property type="evidence" value="ECO:0007669"/>
    <property type="project" value="UniProtKB-KW"/>
</dbReference>
<dbReference type="InterPro" id="IPR058240">
    <property type="entry name" value="rSAM_sf"/>
</dbReference>
<sequence length="670" mass="73153">MPGMGLRGDRILRYVAAFCPQCHAEEPGRPLAEVPRLGGYLAERDGRVWLERGCARHGRITTLYDEDPEILAYLEQWTAPTKTHTPDVAGNFDPVPSAYLRGLGEMQTQHTCILLEDVAATCNLTCPTCFAGSSPHTHGFVPVAEVLDNVDQRLARENGRIDVLMLSGGEPTLHPELARLLDALVERDVVRILLNTNGVKIATSDATLRLLERHNTRVEVYLQHDGFRRETHLAHRGADLRRIKADAVRRLSDAGVFTTLTMTAASGVNDDEIGSVIALALDTPFVGGVSIQPQFGSGRSTPIDPTRRLTHGGVLRRLGPQTGGMVTWRDLTALPCSHPHCCSVGYMIRTDGGAWKSLVGMIGHDRLKQHLGLVANRINDPELSADLRALLQHSLLNLLSEQSSLTHPTVAQLFRDVCESCDLGLSTLLRLAGESLLGRRAAFRRLVSERVKRITVKPFMDVHTMLEERLLQCCVHVGTVGTVGTRDSGLGTRPPRVPRPESRLSRLSRVPCINARRSARCRHGRRSARRSSRSGHGPWRRTAHHIVRLRVVWVPTLEELSSVRSRERAAAGGGAGSGALLRHDDRGAARVGVRPTGRGDRDERPRTVGVPARDPRGAHGNAVQAEAAGARARLPRAGTRVGRRGTRATVVSAAAGLFAAQRVTVTTTRR</sequence>
<evidence type="ECO:0000256" key="1">
    <source>
        <dbReference type="ARBA" id="ARBA00001966"/>
    </source>
</evidence>
<reference evidence="8 9" key="1">
    <citation type="journal article" date="2014" name="Genome Announc.">
        <title>Genome Sequence and Methylome of Soil Bacterium Gemmatirosa kalamazoonensis KBS708T, a Member of the Rarely Cultivated Gemmatimonadetes Phylum.</title>
        <authorList>
            <person name="Debruyn J.M."/>
            <person name="Radosevich M."/>
            <person name="Wommack K.E."/>
            <person name="Polson S.W."/>
            <person name="Hauser L.J."/>
            <person name="Fawaz M.N."/>
            <person name="Korlach J."/>
            <person name="Tsai Y.C."/>
        </authorList>
    </citation>
    <scope>NUCLEOTIDE SEQUENCE [LARGE SCALE GENOMIC DNA]</scope>
    <source>
        <strain evidence="8 9">KBS708</strain>
    </source>
</reference>
<dbReference type="PANTHER" id="PTHR43306">
    <property type="entry name" value="7,8-DIHYDRO-6-HYDROXYMETHYLPTERIN DIMETHYLTRANSFERASE"/>
    <property type="match status" value="1"/>
</dbReference>
<dbReference type="GO" id="GO:0003824">
    <property type="term" value="F:catalytic activity"/>
    <property type="evidence" value="ECO:0007669"/>
    <property type="project" value="InterPro"/>
</dbReference>
<dbReference type="EMBL" id="CP007128">
    <property type="protein sequence ID" value="AHG88960.1"/>
    <property type="molecule type" value="Genomic_DNA"/>
</dbReference>
<dbReference type="HOGENOM" id="CLU_409789_0_0_0"/>
<keyword evidence="5" id="KW-0411">Iron-sulfur</keyword>
<dbReference type="Pfam" id="PF04055">
    <property type="entry name" value="Radical_SAM"/>
    <property type="match status" value="1"/>
</dbReference>
<dbReference type="PROSITE" id="PS51918">
    <property type="entry name" value="RADICAL_SAM"/>
    <property type="match status" value="1"/>
</dbReference>
<feature type="domain" description="Radical SAM core" evidence="7">
    <location>
        <begin position="105"/>
        <end position="321"/>
    </location>
</feature>
<dbReference type="PANTHER" id="PTHR43306:SF1">
    <property type="entry name" value="7,8-DIHYDRO-6-HYDROXYMETHYLPTERIN DIMETHYLTRANSFERASE"/>
    <property type="match status" value="1"/>
</dbReference>
<protein>
    <submittedName>
        <fullName evidence="8">Radical SAM domain protein</fullName>
    </submittedName>
</protein>
<dbReference type="SFLD" id="SFLDS00029">
    <property type="entry name" value="Radical_SAM"/>
    <property type="match status" value="1"/>
</dbReference>
<dbReference type="Proteomes" id="UP000019151">
    <property type="component" value="Chromosome"/>
</dbReference>
<evidence type="ECO:0000256" key="4">
    <source>
        <dbReference type="ARBA" id="ARBA00023004"/>
    </source>
</evidence>
<dbReference type="InParanoid" id="W0RF46"/>
<dbReference type="KEGG" id="gba:J421_1423"/>